<dbReference type="HOGENOM" id="CLU_2935183_0_0_7"/>
<organism evidence="1 2">
    <name type="scientific">Helicobacter macacae MIT 99-5501</name>
    <dbReference type="NCBI Taxonomy" id="1357400"/>
    <lineage>
        <taxon>Bacteria</taxon>
        <taxon>Pseudomonadati</taxon>
        <taxon>Campylobacterota</taxon>
        <taxon>Epsilonproteobacteria</taxon>
        <taxon>Campylobacterales</taxon>
        <taxon>Helicobacteraceae</taxon>
        <taxon>Helicobacter</taxon>
    </lineage>
</organism>
<dbReference type="STRING" id="1357400.HMPREF2086_01571"/>
<keyword evidence="2" id="KW-1185">Reference proteome</keyword>
<proteinExistence type="predicted"/>
<dbReference type="EMBL" id="AZJI01000007">
    <property type="protein sequence ID" value="ETD22772.1"/>
    <property type="molecule type" value="Genomic_DNA"/>
</dbReference>
<evidence type="ECO:0008006" key="3">
    <source>
        <dbReference type="Google" id="ProtNLM"/>
    </source>
</evidence>
<reference evidence="1 2" key="1">
    <citation type="journal article" date="2014" name="Genome Announc.">
        <title>Draft genome sequences of six enterohepatic helicobacter species isolated from humans and one from rhesus macaques.</title>
        <authorList>
            <person name="Shen Z."/>
            <person name="Sheh A."/>
            <person name="Young S.K."/>
            <person name="Abouelliel A."/>
            <person name="Ward D.V."/>
            <person name="Earl A.M."/>
            <person name="Fox J.G."/>
        </authorList>
    </citation>
    <scope>NUCLEOTIDE SEQUENCE [LARGE SCALE GENOMIC DNA]</scope>
    <source>
        <strain evidence="1 2">MIT 99-5501</strain>
    </source>
</reference>
<dbReference type="PATRIC" id="fig|1357400.3.peg.2112"/>
<sequence>MWQRISVFGKVALGVMMGFTLSIALSGCGASVAEKVVIKESVVIPQKHKKHRHHRHYHRF</sequence>
<evidence type="ECO:0000313" key="1">
    <source>
        <dbReference type="EMBL" id="ETD22772.1"/>
    </source>
</evidence>
<dbReference type="PROSITE" id="PS51257">
    <property type="entry name" value="PROKAR_LIPOPROTEIN"/>
    <property type="match status" value="1"/>
</dbReference>
<protein>
    <recommendedName>
        <fullName evidence="3">Lipoprotein</fullName>
    </recommendedName>
</protein>
<gene>
    <name evidence="1" type="ORF">HMPREF2086_01571</name>
</gene>
<name>V8C6R9_9HELI</name>
<dbReference type="AlphaFoldDB" id="V8C6R9"/>
<comment type="caution">
    <text evidence="1">The sequence shown here is derived from an EMBL/GenBank/DDBJ whole genome shotgun (WGS) entry which is preliminary data.</text>
</comment>
<accession>V8C6R9</accession>
<dbReference type="RefSeq" id="WP_023928306.1">
    <property type="nucleotide sequence ID" value="NZ_KI669455.1"/>
</dbReference>
<evidence type="ECO:0000313" key="2">
    <source>
        <dbReference type="Proteomes" id="UP000018731"/>
    </source>
</evidence>
<dbReference type="Proteomes" id="UP000018731">
    <property type="component" value="Unassembled WGS sequence"/>
</dbReference>